<organism evidence="1 2">
    <name type="scientific">Pseudomonas viridiflava</name>
    <name type="common">Phytomonas viridiflava</name>
    <dbReference type="NCBI Taxonomy" id="33069"/>
    <lineage>
        <taxon>Bacteria</taxon>
        <taxon>Pseudomonadati</taxon>
        <taxon>Pseudomonadota</taxon>
        <taxon>Gammaproteobacteria</taxon>
        <taxon>Pseudomonadales</taxon>
        <taxon>Pseudomonadaceae</taxon>
        <taxon>Pseudomonas</taxon>
    </lineage>
</organism>
<dbReference type="RefSeq" id="WP_127051602.1">
    <property type="nucleotide sequence ID" value="NZ_CP036495.1"/>
</dbReference>
<gene>
    <name evidence="1" type="ORF">EZZ81_14005</name>
</gene>
<sequence>MLNLQMNAFHVDQADADNGIGLEVSIWSRETSWFNDIEGGDDVVVLGVWNAQYARAFRRSARRT</sequence>
<protein>
    <submittedName>
        <fullName evidence="1">Uncharacterized protein</fullName>
    </submittedName>
</protein>
<reference evidence="1" key="1">
    <citation type="submission" date="2019-02" db="EMBL/GenBank/DDBJ databases">
        <authorList>
            <person name="Lutz S."/>
            <person name="Schori C."/>
            <person name="Ahrens C.H."/>
            <person name="Gueguen E."/>
        </authorList>
    </citation>
    <scope>NUCLEOTIDE SEQUENCE</scope>
    <source>
        <strain evidence="1">Psy35</strain>
    </source>
</reference>
<dbReference type="Proteomes" id="UP001163644">
    <property type="component" value="Chromosome"/>
</dbReference>
<evidence type="ECO:0000313" key="2">
    <source>
        <dbReference type="Proteomes" id="UP001163644"/>
    </source>
</evidence>
<dbReference type="AlphaFoldDB" id="A0AA46ZT99"/>
<evidence type="ECO:0000313" key="1">
    <source>
        <dbReference type="EMBL" id="UZA69281.1"/>
    </source>
</evidence>
<name>A0AA46ZT99_PSEVI</name>
<dbReference type="EMBL" id="CP036495">
    <property type="protein sequence ID" value="UZA69281.1"/>
    <property type="molecule type" value="Genomic_DNA"/>
</dbReference>
<accession>A0AA46ZT99</accession>
<proteinExistence type="predicted"/>